<dbReference type="Proteomes" id="UP000648239">
    <property type="component" value="Unassembled WGS sequence"/>
</dbReference>
<evidence type="ECO:0000256" key="2">
    <source>
        <dbReference type="ARBA" id="ARBA00022679"/>
    </source>
</evidence>
<dbReference type="PANTHER" id="PTHR34106">
    <property type="entry name" value="GLYCOSIDASE"/>
    <property type="match status" value="1"/>
</dbReference>
<evidence type="ECO:0000256" key="3">
    <source>
        <dbReference type="ARBA" id="ARBA00024356"/>
    </source>
</evidence>
<sequence length="257" mass="27622">DLKDPETGAPLTVHHIYDARITPLDDGLFVVTAVDTDQGCRLAVWRANGKSQAGFAGLNQLELVSINLNRDTRNGVLFPEKIGGRYLMLDRPNDRRSGGGPMTGRGIVLSASDDLVDWEDLGPVMAGRTHFWDELIGSGPPPVKTREGWLHIYHGVATHFLGANIYQAGAVLLDLEDPGQVLGRTVNNILEPREMWEMTGQVPNVVFPGGLTVAATDDEGFAKTTSELKLYYGAADTAVGLAVSTVAEVIAACEKGE</sequence>
<reference evidence="4 5" key="1">
    <citation type="submission" date="2020-08" db="EMBL/GenBank/DDBJ databases">
        <title>Acidobacteriota in marine sediments use diverse sulfur dissimilation pathways.</title>
        <authorList>
            <person name="Wasmund K."/>
        </authorList>
    </citation>
    <scope>NUCLEOTIDE SEQUENCE [LARGE SCALE GENOMIC DNA]</scope>
    <source>
        <strain evidence="4">MAG AM4</strain>
    </source>
</reference>
<evidence type="ECO:0000313" key="4">
    <source>
        <dbReference type="EMBL" id="MBD3869648.1"/>
    </source>
</evidence>
<dbReference type="EMBL" id="JACXWD010000144">
    <property type="protein sequence ID" value="MBD3869648.1"/>
    <property type="molecule type" value="Genomic_DNA"/>
</dbReference>
<dbReference type="SUPFAM" id="SSF75005">
    <property type="entry name" value="Arabinanase/levansucrase/invertase"/>
    <property type="match status" value="1"/>
</dbReference>
<protein>
    <recommendedName>
        <fullName evidence="6">Glycosidase</fullName>
    </recommendedName>
</protein>
<evidence type="ECO:0000313" key="5">
    <source>
        <dbReference type="Proteomes" id="UP000648239"/>
    </source>
</evidence>
<dbReference type="InterPro" id="IPR007184">
    <property type="entry name" value="Mannoside_phosphorylase"/>
</dbReference>
<keyword evidence="1" id="KW-0328">Glycosyltransferase</keyword>
<dbReference type="GO" id="GO:0016757">
    <property type="term" value="F:glycosyltransferase activity"/>
    <property type="evidence" value="ECO:0007669"/>
    <property type="project" value="UniProtKB-KW"/>
</dbReference>
<feature type="non-terminal residue" evidence="4">
    <location>
        <position position="1"/>
    </location>
</feature>
<organism evidence="4 5">
    <name type="scientific">Candidatus Polarisedimenticola svalbardensis</name>
    <dbReference type="NCBI Taxonomy" id="2886004"/>
    <lineage>
        <taxon>Bacteria</taxon>
        <taxon>Pseudomonadati</taxon>
        <taxon>Acidobacteriota</taxon>
        <taxon>Candidatus Polarisedimenticolia</taxon>
        <taxon>Candidatus Polarisedimenticolales</taxon>
        <taxon>Candidatus Polarisedimenticolaceae</taxon>
        <taxon>Candidatus Polarisedimenticola</taxon>
    </lineage>
</organism>
<dbReference type="Gene3D" id="2.115.10.20">
    <property type="entry name" value="Glycosyl hydrolase domain, family 43"/>
    <property type="match status" value="1"/>
</dbReference>
<comment type="caution">
    <text evidence="4">The sequence shown here is derived from an EMBL/GenBank/DDBJ whole genome shotgun (WGS) entry which is preliminary data.</text>
</comment>
<comment type="similarity">
    <text evidence="3">Belongs to the glycosyl hydrolase 130 family.</text>
</comment>
<gene>
    <name evidence="4" type="ORF">IFK94_16120</name>
</gene>
<dbReference type="Pfam" id="PF04041">
    <property type="entry name" value="Glyco_hydro_130"/>
    <property type="match status" value="1"/>
</dbReference>
<proteinExistence type="inferred from homology"/>
<evidence type="ECO:0000256" key="1">
    <source>
        <dbReference type="ARBA" id="ARBA00022676"/>
    </source>
</evidence>
<dbReference type="InterPro" id="IPR023296">
    <property type="entry name" value="Glyco_hydro_beta-prop_sf"/>
</dbReference>
<keyword evidence="2" id="KW-0808">Transferase</keyword>
<dbReference type="PANTHER" id="PTHR34106:SF5">
    <property type="entry name" value="GLYCOSIDASE"/>
    <property type="match status" value="1"/>
</dbReference>
<evidence type="ECO:0008006" key="6">
    <source>
        <dbReference type="Google" id="ProtNLM"/>
    </source>
</evidence>
<dbReference type="AlphaFoldDB" id="A0A8J6XXQ3"/>
<accession>A0A8J6XXQ3</accession>
<name>A0A8J6XXQ3_9BACT</name>